<feature type="transmembrane region" description="Helical" evidence="2">
    <location>
        <begin position="314"/>
        <end position="333"/>
    </location>
</feature>
<feature type="transmembrane region" description="Helical" evidence="2">
    <location>
        <begin position="160"/>
        <end position="181"/>
    </location>
</feature>
<name>A0A0K0EQ67_STRER</name>
<protein>
    <submittedName>
        <fullName evidence="5 6">MFS domain-containing protein</fullName>
    </submittedName>
</protein>
<dbReference type="PANTHER" id="PTHR45757">
    <property type="entry name" value="PROTEIN CBG23364-RELATED"/>
    <property type="match status" value="1"/>
</dbReference>
<dbReference type="SUPFAM" id="SSF103473">
    <property type="entry name" value="MFS general substrate transporter"/>
    <property type="match status" value="1"/>
</dbReference>
<dbReference type="InterPro" id="IPR020846">
    <property type="entry name" value="MFS_dom"/>
</dbReference>
<feature type="transmembrane region" description="Helical" evidence="2">
    <location>
        <begin position="385"/>
        <end position="407"/>
    </location>
</feature>
<feature type="transmembrane region" description="Helical" evidence="2">
    <location>
        <begin position="134"/>
        <end position="154"/>
    </location>
</feature>
<evidence type="ECO:0000259" key="3">
    <source>
        <dbReference type="PROSITE" id="PS50850"/>
    </source>
</evidence>
<keyword evidence="4" id="KW-1185">Reference proteome</keyword>
<accession>A0A0K0EQ67</accession>
<feature type="transmembrane region" description="Helical" evidence="2">
    <location>
        <begin position="353"/>
        <end position="373"/>
    </location>
</feature>
<dbReference type="AlphaFoldDB" id="A0A0K0EQ67"/>
<dbReference type="InterPro" id="IPR036259">
    <property type="entry name" value="MFS_trans_sf"/>
</dbReference>
<comment type="subcellular location">
    <subcellularLocation>
        <location evidence="1">Membrane</location>
        <topology evidence="1">Multi-pass membrane protein</topology>
    </subcellularLocation>
</comment>
<evidence type="ECO:0000313" key="5">
    <source>
        <dbReference type="WBParaSite" id="SSTP_0001159600.1"/>
    </source>
</evidence>
<dbReference type="WBParaSite" id="SSTP_0001159600.1">
    <property type="protein sequence ID" value="SSTP_0001159600.1"/>
    <property type="gene ID" value="SSTP_0001159600"/>
</dbReference>
<feature type="transmembrane region" description="Helical" evidence="2">
    <location>
        <begin position="254"/>
        <end position="272"/>
    </location>
</feature>
<evidence type="ECO:0000256" key="2">
    <source>
        <dbReference type="SAM" id="Phobius"/>
    </source>
</evidence>
<evidence type="ECO:0000313" key="6">
    <source>
        <dbReference type="WBParaSite" id="TCONS_00002327.p1"/>
    </source>
</evidence>
<keyword evidence="2" id="KW-1133">Transmembrane helix</keyword>
<dbReference type="GO" id="GO:0016020">
    <property type="term" value="C:membrane"/>
    <property type="evidence" value="ECO:0007669"/>
    <property type="project" value="UniProtKB-SubCell"/>
</dbReference>
<dbReference type="Pfam" id="PF07690">
    <property type="entry name" value="MFS_1"/>
    <property type="match status" value="1"/>
</dbReference>
<feature type="transmembrane region" description="Helical" evidence="2">
    <location>
        <begin position="193"/>
        <end position="214"/>
    </location>
</feature>
<dbReference type="Gene3D" id="1.20.1250.20">
    <property type="entry name" value="MFS general substrate transporter like domains"/>
    <property type="match status" value="2"/>
</dbReference>
<evidence type="ECO:0000256" key="1">
    <source>
        <dbReference type="ARBA" id="ARBA00004141"/>
    </source>
</evidence>
<sequence>MLSADRKHSILNTMDSDMDNNLTVSSIDSNDARQIQNAIYMTETLAESQHLVPQKKKDRKNFHKYNFIDRGLDKLKLYCGGYTRYLILFLSVLCMTAARSNELAFNFNVICMTSNHSLSDLHEPIEMTPNEMSAIFAGGGIGAIVMIIPVVYAIHNFGALAIFSLLLILSSIATILMSFVAKIDVLYMVPARIIQGLAMASVMPMMGVVSANWAPLKEIGNFITLLSSSGQFSQLLTMPMAAHLCVERGWDSVFHAHGFISLSLVILFIIFFRESPRKHPLVGRDERDYITEGSKKPNKKDRTIPYRKIFKCKAIWGIWISFLASSFGFQVFLQFMPTYLNKVLHVPIHKTGFNAIIPAICQLIVKLIVGILSDKITFLSERSKLQLFNTIAMVGCAGFLLPLGFLHDSQSSLALFLFTSAISCLGLIAVGAMKSATLVARSFTHFVMAIIQLVNCIGMLLIPVLVSYFAPNNTIEEWRIVFTIIFIILIIGNGIFVSICSATPESWAFMRTDSQPQSILKGQIKCFIEKQDTLKEEI</sequence>
<dbReference type="Proteomes" id="UP000035681">
    <property type="component" value="Unplaced"/>
</dbReference>
<feature type="transmembrane region" description="Helical" evidence="2">
    <location>
        <begin position="480"/>
        <end position="502"/>
    </location>
</feature>
<dbReference type="GO" id="GO:0022857">
    <property type="term" value="F:transmembrane transporter activity"/>
    <property type="evidence" value="ECO:0007669"/>
    <property type="project" value="InterPro"/>
</dbReference>
<evidence type="ECO:0000313" key="4">
    <source>
        <dbReference type="Proteomes" id="UP000035681"/>
    </source>
</evidence>
<dbReference type="WBParaSite" id="TCONS_00002327.p1">
    <property type="protein sequence ID" value="TCONS_00002327.p1"/>
    <property type="gene ID" value="XLOC_002188"/>
</dbReference>
<keyword evidence="2" id="KW-0812">Transmembrane</keyword>
<feature type="domain" description="Major facilitator superfamily (MFS) profile" evidence="3">
    <location>
        <begin position="92"/>
        <end position="504"/>
    </location>
</feature>
<dbReference type="PROSITE" id="PS50850">
    <property type="entry name" value="MFS"/>
    <property type="match status" value="1"/>
</dbReference>
<organism evidence="5">
    <name type="scientific">Strongyloides stercoralis</name>
    <name type="common">Threadworm</name>
    <dbReference type="NCBI Taxonomy" id="6248"/>
    <lineage>
        <taxon>Eukaryota</taxon>
        <taxon>Metazoa</taxon>
        <taxon>Ecdysozoa</taxon>
        <taxon>Nematoda</taxon>
        <taxon>Chromadorea</taxon>
        <taxon>Rhabditida</taxon>
        <taxon>Tylenchina</taxon>
        <taxon>Panagrolaimomorpha</taxon>
        <taxon>Strongyloidoidea</taxon>
        <taxon>Strongyloididae</taxon>
        <taxon>Strongyloides</taxon>
    </lineage>
</organism>
<keyword evidence="2" id="KW-0472">Membrane</keyword>
<reference evidence="5" key="1">
    <citation type="submission" date="2015-08" db="UniProtKB">
        <authorList>
            <consortium name="WormBaseParasite"/>
        </authorList>
    </citation>
    <scope>IDENTIFICATION</scope>
</reference>
<dbReference type="PANTHER" id="PTHR45757:SF33">
    <property type="entry name" value="MAJOR FACILITATOR SUPERFAMILY (MFS) PROFILE DOMAIN-CONTAINING PROTEIN"/>
    <property type="match status" value="1"/>
</dbReference>
<feature type="transmembrane region" description="Helical" evidence="2">
    <location>
        <begin position="445"/>
        <end position="468"/>
    </location>
</feature>
<feature type="transmembrane region" description="Helical" evidence="2">
    <location>
        <begin position="413"/>
        <end position="433"/>
    </location>
</feature>
<dbReference type="STRING" id="6248.A0A0K0EQ67"/>
<dbReference type="InterPro" id="IPR011701">
    <property type="entry name" value="MFS"/>
</dbReference>
<proteinExistence type="predicted"/>